<dbReference type="HOGENOM" id="CLU_754191_0_0_0"/>
<dbReference type="KEGG" id="saci:Sinac_3033"/>
<keyword evidence="2" id="KW-1185">Reference proteome</keyword>
<name>L0DF63_SINAD</name>
<sequence length="367" mass="41279">MTFRKSPTEDELVIFLKEGRVQLPPLCLEVEEGSPLRRGGGPDAFVRMDWDGRRYRFVVECKRLWTPKALSETIEQARRYARPPDFYPLVVVPYLPASRLTELETAGVSGIDLCGNGVVVVPKELLVYRSGCPNQFRSEDEIKNVFRGNSSLAARVFLLVPEYKSVQAAEREIQRRGGSITLPTVSKVCKSLESMLVIERKRGEGSSARQLRLLQPDKLLDLLETNYVPPAVTDTIRGKTKLSAQAFREKLKFSRRSGSRMVQTGFGSVGNYAVMATEPMQYFYASDIARTLEALGDAFEAGDRFANIMLSETKDHTVYFDERPGFVASPLQAYLELARGDKRSKETATQIRRAILEPLERLLAGDR</sequence>
<protein>
    <submittedName>
        <fullName evidence="1">Uncharacterized protein</fullName>
    </submittedName>
</protein>
<dbReference type="EMBL" id="CP003364">
    <property type="protein sequence ID" value="AGA27316.1"/>
    <property type="molecule type" value="Genomic_DNA"/>
</dbReference>
<evidence type="ECO:0000313" key="2">
    <source>
        <dbReference type="Proteomes" id="UP000010798"/>
    </source>
</evidence>
<organism evidence="1 2">
    <name type="scientific">Singulisphaera acidiphila (strain ATCC BAA-1392 / DSM 18658 / VKM B-2454 / MOB10)</name>
    <dbReference type="NCBI Taxonomy" id="886293"/>
    <lineage>
        <taxon>Bacteria</taxon>
        <taxon>Pseudomonadati</taxon>
        <taxon>Planctomycetota</taxon>
        <taxon>Planctomycetia</taxon>
        <taxon>Isosphaerales</taxon>
        <taxon>Isosphaeraceae</taxon>
        <taxon>Singulisphaera</taxon>
    </lineage>
</organism>
<accession>L0DF63</accession>
<dbReference type="STRING" id="886293.Sinac_3033"/>
<evidence type="ECO:0000313" key="1">
    <source>
        <dbReference type="EMBL" id="AGA27316.1"/>
    </source>
</evidence>
<dbReference type="AlphaFoldDB" id="L0DF63"/>
<reference evidence="1 2" key="1">
    <citation type="submission" date="2012-02" db="EMBL/GenBank/DDBJ databases">
        <title>Complete sequence of chromosome of Singulisphaera acidiphila DSM 18658.</title>
        <authorList>
            <consortium name="US DOE Joint Genome Institute (JGI-PGF)"/>
            <person name="Lucas S."/>
            <person name="Copeland A."/>
            <person name="Lapidus A."/>
            <person name="Glavina del Rio T."/>
            <person name="Dalin E."/>
            <person name="Tice H."/>
            <person name="Bruce D."/>
            <person name="Goodwin L."/>
            <person name="Pitluck S."/>
            <person name="Peters L."/>
            <person name="Ovchinnikova G."/>
            <person name="Chertkov O."/>
            <person name="Kyrpides N."/>
            <person name="Mavromatis K."/>
            <person name="Ivanova N."/>
            <person name="Brettin T."/>
            <person name="Detter J.C."/>
            <person name="Han C."/>
            <person name="Larimer F."/>
            <person name="Land M."/>
            <person name="Hauser L."/>
            <person name="Markowitz V."/>
            <person name="Cheng J.-F."/>
            <person name="Hugenholtz P."/>
            <person name="Woyke T."/>
            <person name="Wu D."/>
            <person name="Tindall B."/>
            <person name="Pomrenke H."/>
            <person name="Brambilla E."/>
            <person name="Klenk H.-P."/>
            <person name="Eisen J.A."/>
        </authorList>
    </citation>
    <scope>NUCLEOTIDE SEQUENCE [LARGE SCALE GENOMIC DNA]</scope>
    <source>
        <strain evidence="2">ATCC BAA-1392 / DSM 18658 / VKM B-2454 / MOB10</strain>
    </source>
</reference>
<dbReference type="Proteomes" id="UP000010798">
    <property type="component" value="Chromosome"/>
</dbReference>
<dbReference type="eggNOG" id="COG4861">
    <property type="taxonomic scope" value="Bacteria"/>
</dbReference>
<gene>
    <name evidence="1" type="ordered locus">Sinac_3033</name>
</gene>
<proteinExistence type="predicted"/>